<evidence type="ECO:0000256" key="2">
    <source>
        <dbReference type="SAM" id="SignalP"/>
    </source>
</evidence>
<dbReference type="EMBL" id="FOIB01000002">
    <property type="protein sequence ID" value="SET63241.1"/>
    <property type="molecule type" value="Genomic_DNA"/>
</dbReference>
<dbReference type="Proteomes" id="UP000183760">
    <property type="component" value="Unassembled WGS sequence"/>
</dbReference>
<evidence type="ECO:0000313" key="4">
    <source>
        <dbReference type="EMBL" id="SET63241.1"/>
    </source>
</evidence>
<keyword evidence="2" id="KW-0732">Signal</keyword>
<feature type="chain" id="PRO_5023048396" description="Lipoprotein" evidence="2">
    <location>
        <begin position="23"/>
        <end position="153"/>
    </location>
</feature>
<keyword evidence="5" id="KW-1185">Reference proteome</keyword>
<dbReference type="Proteomes" id="UP000321514">
    <property type="component" value="Unassembled WGS sequence"/>
</dbReference>
<organism evidence="3 6">
    <name type="scientific">Myxococcus fulvus</name>
    <dbReference type="NCBI Taxonomy" id="33"/>
    <lineage>
        <taxon>Bacteria</taxon>
        <taxon>Pseudomonadati</taxon>
        <taxon>Myxococcota</taxon>
        <taxon>Myxococcia</taxon>
        <taxon>Myxococcales</taxon>
        <taxon>Cystobacterineae</taxon>
        <taxon>Myxococcaceae</taxon>
        <taxon>Myxococcus</taxon>
    </lineage>
</organism>
<protein>
    <recommendedName>
        <fullName evidence="7">Lipoprotein</fullName>
    </recommendedName>
</protein>
<feature type="compositionally biased region" description="Basic and acidic residues" evidence="1">
    <location>
        <begin position="48"/>
        <end position="61"/>
    </location>
</feature>
<reference evidence="3 6" key="2">
    <citation type="submission" date="2019-07" db="EMBL/GenBank/DDBJ databases">
        <title>Whole genome shotgun sequence of Myxococcus fulvus NBRC 100333.</title>
        <authorList>
            <person name="Hosoyama A."/>
            <person name="Uohara A."/>
            <person name="Ohji S."/>
            <person name="Ichikawa N."/>
        </authorList>
    </citation>
    <scope>NUCLEOTIDE SEQUENCE [LARGE SCALE GENOMIC DNA]</scope>
    <source>
        <strain evidence="3 6">NBRC 100333</strain>
    </source>
</reference>
<accession>A0A511SVK4</accession>
<evidence type="ECO:0000313" key="5">
    <source>
        <dbReference type="Proteomes" id="UP000183760"/>
    </source>
</evidence>
<name>A0A511SVK4_MYXFU</name>
<sequence>MKLPLMAAVAALTFWGCSSHSASTRADNPSGSSVPSATGGSGSVDAAEQERQAREDERDANESPGEAADVVDNERRDRGGAPTIYDNEATGGSGTDTQVTTPDGEKWDVMEEPGGSEPRDSTEGTGGSGVDEADGTDGSLDDDPAPTGAEESQ</sequence>
<feature type="compositionally biased region" description="Acidic residues" evidence="1">
    <location>
        <begin position="131"/>
        <end position="144"/>
    </location>
</feature>
<comment type="caution">
    <text evidence="3">The sequence shown here is derived from an EMBL/GenBank/DDBJ whole genome shotgun (WGS) entry which is preliminary data.</text>
</comment>
<evidence type="ECO:0000313" key="6">
    <source>
        <dbReference type="Proteomes" id="UP000321514"/>
    </source>
</evidence>
<evidence type="ECO:0008006" key="7">
    <source>
        <dbReference type="Google" id="ProtNLM"/>
    </source>
</evidence>
<feature type="compositionally biased region" description="Polar residues" evidence="1">
    <location>
        <begin position="19"/>
        <end position="38"/>
    </location>
</feature>
<feature type="signal peptide" evidence="2">
    <location>
        <begin position="1"/>
        <end position="22"/>
    </location>
</feature>
<feature type="region of interest" description="Disordered" evidence="1">
    <location>
        <begin position="19"/>
        <end position="153"/>
    </location>
</feature>
<dbReference type="EMBL" id="BJXR01000013">
    <property type="protein sequence ID" value="GEN05930.1"/>
    <property type="molecule type" value="Genomic_DNA"/>
</dbReference>
<dbReference type="RefSeq" id="WP_046716055.1">
    <property type="nucleotide sequence ID" value="NZ_BJXR01000013.1"/>
</dbReference>
<evidence type="ECO:0000256" key="1">
    <source>
        <dbReference type="SAM" id="MobiDB-lite"/>
    </source>
</evidence>
<gene>
    <name evidence="3" type="ORF">MFU01_09670</name>
    <name evidence="4" type="ORF">SAMN05443572_102952</name>
</gene>
<reference evidence="4 5" key="1">
    <citation type="submission" date="2016-10" db="EMBL/GenBank/DDBJ databases">
        <authorList>
            <person name="Varghese N."/>
            <person name="Submissions S."/>
        </authorList>
    </citation>
    <scope>NUCLEOTIDE SEQUENCE [LARGE SCALE GENOMIC DNA]</scope>
    <source>
        <strain evidence="4 5">DSM 16525</strain>
    </source>
</reference>
<dbReference type="AlphaFoldDB" id="A0A511SVK4"/>
<proteinExistence type="predicted"/>
<evidence type="ECO:0000313" key="3">
    <source>
        <dbReference type="EMBL" id="GEN05930.1"/>
    </source>
</evidence>
<dbReference type="OrthoDB" id="5524123at2"/>